<protein>
    <submittedName>
        <fullName evidence="1">Uncharacterized protein</fullName>
    </submittedName>
</protein>
<dbReference type="EMBL" id="MN740694">
    <property type="protein sequence ID" value="QHU08064.1"/>
    <property type="molecule type" value="Genomic_DNA"/>
</dbReference>
<organism evidence="1">
    <name type="scientific">viral metagenome</name>
    <dbReference type="NCBI Taxonomy" id="1070528"/>
    <lineage>
        <taxon>unclassified sequences</taxon>
        <taxon>metagenomes</taxon>
        <taxon>organismal metagenomes</taxon>
    </lineage>
</organism>
<proteinExistence type="predicted"/>
<reference evidence="1" key="1">
    <citation type="journal article" date="2020" name="Nature">
        <title>Giant virus diversity and host interactions through global metagenomics.</title>
        <authorList>
            <person name="Schulz F."/>
            <person name="Roux S."/>
            <person name="Paez-Espino D."/>
            <person name="Jungbluth S."/>
            <person name="Walsh D.A."/>
            <person name="Denef V.J."/>
            <person name="McMahon K.D."/>
            <person name="Konstantinidis K.T."/>
            <person name="Eloe-Fadrosh E.A."/>
            <person name="Kyrpides N.C."/>
            <person name="Woyke T."/>
        </authorList>
    </citation>
    <scope>NUCLEOTIDE SEQUENCE</scope>
    <source>
        <strain evidence="1">GVMAG-S-1062768-28</strain>
    </source>
</reference>
<sequence>MEEYEASQLKQIAETKKEIQERMAEIEQRFTNGVPHSLTLETRNTYIDLLALKEIVKKYEKDYIMTASSSDYDNGDFIEHEVSLTVVKRIPCQHCHGKSNC</sequence>
<dbReference type="AlphaFoldDB" id="A0A6C0JWG1"/>
<evidence type="ECO:0000313" key="1">
    <source>
        <dbReference type="EMBL" id="QHU08064.1"/>
    </source>
</evidence>
<name>A0A6C0JWG1_9ZZZZ</name>
<accession>A0A6C0JWG1</accession>